<dbReference type="EMBL" id="DS995902">
    <property type="protein sequence ID" value="EEA23495.1"/>
    <property type="molecule type" value="Genomic_DNA"/>
</dbReference>
<dbReference type="AlphaFoldDB" id="B6QJM1"/>
<sequence length="148" mass="15345">MEYTAQQRRTTYVARMDYIVVRRGVLAVMAAPTALLQAASAVAAPPATKATNASAAAQVAAKTAKHAVNPAAPTSANHAAALNTNAMQKTSNVVLATAAHPKTQPVADQSTTAIKALHVALVPRKTMMGPTIISVPLERLVLTLCILI</sequence>
<dbReference type="HOGENOM" id="CLU_1759433_0_0_1"/>
<accession>B6QJM1</accession>
<dbReference type="VEuPathDB" id="FungiDB:PMAA_100820"/>
<evidence type="ECO:0000313" key="1">
    <source>
        <dbReference type="EMBL" id="EEA23495.1"/>
    </source>
</evidence>
<protein>
    <submittedName>
        <fullName evidence="1">Uncharacterized protein</fullName>
    </submittedName>
</protein>
<evidence type="ECO:0000313" key="2">
    <source>
        <dbReference type="Proteomes" id="UP000001294"/>
    </source>
</evidence>
<reference evidence="2" key="1">
    <citation type="journal article" date="2015" name="Genome Announc.">
        <title>Genome sequence of the AIDS-associated pathogen Penicillium marneffei (ATCC18224) and its near taxonomic relative Talaromyces stipitatus (ATCC10500).</title>
        <authorList>
            <person name="Nierman W.C."/>
            <person name="Fedorova-Abrams N.D."/>
            <person name="Andrianopoulos A."/>
        </authorList>
    </citation>
    <scope>NUCLEOTIDE SEQUENCE [LARGE SCALE GENOMIC DNA]</scope>
    <source>
        <strain evidence="2">ATCC 18224 / CBS 334.59 / QM 7333</strain>
    </source>
</reference>
<gene>
    <name evidence="1" type="ORF">PMAA_100820</name>
</gene>
<dbReference type="Proteomes" id="UP000001294">
    <property type="component" value="Unassembled WGS sequence"/>
</dbReference>
<organism evidence="1 2">
    <name type="scientific">Talaromyces marneffei (strain ATCC 18224 / CBS 334.59 / QM 7333)</name>
    <name type="common">Penicillium marneffei</name>
    <dbReference type="NCBI Taxonomy" id="441960"/>
    <lineage>
        <taxon>Eukaryota</taxon>
        <taxon>Fungi</taxon>
        <taxon>Dikarya</taxon>
        <taxon>Ascomycota</taxon>
        <taxon>Pezizomycotina</taxon>
        <taxon>Eurotiomycetes</taxon>
        <taxon>Eurotiomycetidae</taxon>
        <taxon>Eurotiales</taxon>
        <taxon>Trichocomaceae</taxon>
        <taxon>Talaromyces</taxon>
        <taxon>Talaromyces sect. Talaromyces</taxon>
    </lineage>
</organism>
<proteinExistence type="predicted"/>
<keyword evidence="2" id="KW-1185">Reference proteome</keyword>
<name>B6QJM1_TALMQ</name>